<evidence type="ECO:0000313" key="1">
    <source>
        <dbReference type="EMBL" id="TFK61232.1"/>
    </source>
</evidence>
<sequence length="261" mass="30047">MSSTTAQITPRTRYPRYHAIAARLQTLPPEVVHQIIDDLQVVKILEILSVNSHPSIDFAVQSHIHLKRLLCYAPDSFDLIKSSFKLYYDIMQAKRCPEYPQILERDAGTLVQLWSNTTEPIILNPIRAELLRNLEQFVPWLGILNDFSASPIPDRELWDLNDIPSLRLIWENIHAAEIHLNQIKSDQLARLADLIETYPALLVGSTAPSQEPHPNVHHRVSAFRRLAVNMLKPQFYDGKLVAQRIFSAERLPIIPYDRTLR</sequence>
<protein>
    <submittedName>
        <fullName evidence="1">Uncharacterized protein</fullName>
    </submittedName>
</protein>
<feature type="non-terminal residue" evidence="1">
    <location>
        <position position="261"/>
    </location>
</feature>
<evidence type="ECO:0000313" key="2">
    <source>
        <dbReference type="Proteomes" id="UP000308600"/>
    </source>
</evidence>
<proteinExistence type="predicted"/>
<gene>
    <name evidence="1" type="ORF">BDN72DRAFT_828449</name>
</gene>
<reference evidence="1 2" key="1">
    <citation type="journal article" date="2019" name="Nat. Ecol. Evol.">
        <title>Megaphylogeny resolves global patterns of mushroom evolution.</title>
        <authorList>
            <person name="Varga T."/>
            <person name="Krizsan K."/>
            <person name="Foldi C."/>
            <person name="Dima B."/>
            <person name="Sanchez-Garcia M."/>
            <person name="Sanchez-Ramirez S."/>
            <person name="Szollosi G.J."/>
            <person name="Szarkandi J.G."/>
            <person name="Papp V."/>
            <person name="Albert L."/>
            <person name="Andreopoulos W."/>
            <person name="Angelini C."/>
            <person name="Antonin V."/>
            <person name="Barry K.W."/>
            <person name="Bougher N.L."/>
            <person name="Buchanan P."/>
            <person name="Buyck B."/>
            <person name="Bense V."/>
            <person name="Catcheside P."/>
            <person name="Chovatia M."/>
            <person name="Cooper J."/>
            <person name="Damon W."/>
            <person name="Desjardin D."/>
            <person name="Finy P."/>
            <person name="Geml J."/>
            <person name="Haridas S."/>
            <person name="Hughes K."/>
            <person name="Justo A."/>
            <person name="Karasinski D."/>
            <person name="Kautmanova I."/>
            <person name="Kiss B."/>
            <person name="Kocsube S."/>
            <person name="Kotiranta H."/>
            <person name="LaButti K.M."/>
            <person name="Lechner B.E."/>
            <person name="Liimatainen K."/>
            <person name="Lipzen A."/>
            <person name="Lukacs Z."/>
            <person name="Mihaltcheva S."/>
            <person name="Morgado L.N."/>
            <person name="Niskanen T."/>
            <person name="Noordeloos M.E."/>
            <person name="Ohm R.A."/>
            <person name="Ortiz-Santana B."/>
            <person name="Ovrebo C."/>
            <person name="Racz N."/>
            <person name="Riley R."/>
            <person name="Savchenko A."/>
            <person name="Shiryaev A."/>
            <person name="Soop K."/>
            <person name="Spirin V."/>
            <person name="Szebenyi C."/>
            <person name="Tomsovsky M."/>
            <person name="Tulloss R.E."/>
            <person name="Uehling J."/>
            <person name="Grigoriev I.V."/>
            <person name="Vagvolgyi C."/>
            <person name="Papp T."/>
            <person name="Martin F.M."/>
            <person name="Miettinen O."/>
            <person name="Hibbett D.S."/>
            <person name="Nagy L.G."/>
        </authorList>
    </citation>
    <scope>NUCLEOTIDE SEQUENCE [LARGE SCALE GENOMIC DNA]</scope>
    <source>
        <strain evidence="1 2">NL-1719</strain>
    </source>
</reference>
<keyword evidence="2" id="KW-1185">Reference proteome</keyword>
<accession>A0ACD3A6A2</accession>
<dbReference type="EMBL" id="ML208681">
    <property type="protein sequence ID" value="TFK61232.1"/>
    <property type="molecule type" value="Genomic_DNA"/>
</dbReference>
<organism evidence="1 2">
    <name type="scientific">Pluteus cervinus</name>
    <dbReference type="NCBI Taxonomy" id="181527"/>
    <lineage>
        <taxon>Eukaryota</taxon>
        <taxon>Fungi</taxon>
        <taxon>Dikarya</taxon>
        <taxon>Basidiomycota</taxon>
        <taxon>Agaricomycotina</taxon>
        <taxon>Agaricomycetes</taxon>
        <taxon>Agaricomycetidae</taxon>
        <taxon>Agaricales</taxon>
        <taxon>Pluteineae</taxon>
        <taxon>Pluteaceae</taxon>
        <taxon>Pluteus</taxon>
    </lineage>
</organism>
<dbReference type="Proteomes" id="UP000308600">
    <property type="component" value="Unassembled WGS sequence"/>
</dbReference>
<name>A0ACD3A6A2_9AGAR</name>